<name>A0ABS8Z365_9PSEU</name>
<feature type="domain" description="DUF2089" evidence="1">
    <location>
        <begin position="46"/>
        <end position="90"/>
    </location>
</feature>
<gene>
    <name evidence="2" type="ORF">LWC34_05925</name>
</gene>
<dbReference type="Pfam" id="PF09862">
    <property type="entry name" value="DUF2089"/>
    <property type="match status" value="1"/>
</dbReference>
<dbReference type="EMBL" id="JAJVCN010000001">
    <property type="protein sequence ID" value="MCE7002371.1"/>
    <property type="molecule type" value="Genomic_DNA"/>
</dbReference>
<accession>A0ABS8Z365</accession>
<protein>
    <submittedName>
        <fullName evidence="2">DUF2089 domain-containing protein</fullName>
    </submittedName>
</protein>
<keyword evidence="3" id="KW-1185">Reference proteome</keyword>
<evidence type="ECO:0000313" key="2">
    <source>
        <dbReference type="EMBL" id="MCE7002371.1"/>
    </source>
</evidence>
<reference evidence="2 3" key="1">
    <citation type="submission" date="2021-12" db="EMBL/GenBank/DDBJ databases">
        <title>Genome sequence of Kibdelosporangium philippinense ATCC 49844.</title>
        <authorList>
            <person name="Fedorov E.A."/>
            <person name="Omeragic M."/>
            <person name="Shalygina K.F."/>
            <person name="Maclea K.S."/>
        </authorList>
    </citation>
    <scope>NUCLEOTIDE SEQUENCE [LARGE SCALE GENOMIC DNA]</scope>
    <source>
        <strain evidence="2 3">ATCC 49844</strain>
    </source>
</reference>
<dbReference type="Proteomes" id="UP001521150">
    <property type="component" value="Unassembled WGS sequence"/>
</dbReference>
<comment type="caution">
    <text evidence="2">The sequence shown here is derived from an EMBL/GenBank/DDBJ whole genome shotgun (WGS) entry which is preliminary data.</text>
</comment>
<sequence>MTEQPLDWQELTNLTRGQPFVVERVRLAGNGVAIEGEFELPQLAQLNVEDQVFVTAFVRSHGSIKEMERIFGVSYPTIKARLNRITQMLDFVETDPAPSHADVIDRLRRGEITANEAVSELEGQT</sequence>
<evidence type="ECO:0000313" key="3">
    <source>
        <dbReference type="Proteomes" id="UP001521150"/>
    </source>
</evidence>
<dbReference type="RefSeq" id="WP_233723433.1">
    <property type="nucleotide sequence ID" value="NZ_JAJVCN010000001.1"/>
</dbReference>
<evidence type="ECO:0000259" key="1">
    <source>
        <dbReference type="Pfam" id="PF09862"/>
    </source>
</evidence>
<organism evidence="2 3">
    <name type="scientific">Kibdelosporangium philippinense</name>
    <dbReference type="NCBI Taxonomy" id="211113"/>
    <lineage>
        <taxon>Bacteria</taxon>
        <taxon>Bacillati</taxon>
        <taxon>Actinomycetota</taxon>
        <taxon>Actinomycetes</taxon>
        <taxon>Pseudonocardiales</taxon>
        <taxon>Pseudonocardiaceae</taxon>
        <taxon>Kibdelosporangium</taxon>
    </lineage>
</organism>
<proteinExistence type="predicted"/>
<dbReference type="InterPro" id="IPR018658">
    <property type="entry name" value="DUF2089"/>
</dbReference>